<sequence length="51" mass="5372">MSRIAGSVSLAEGVLVDWAVGEPAFLPRLPVELLSRAQLAVELGRVVAQEA</sequence>
<evidence type="ECO:0000313" key="2">
    <source>
        <dbReference type="Proteomes" id="UP000198960"/>
    </source>
</evidence>
<accession>A0A1H8P8X9</accession>
<protein>
    <submittedName>
        <fullName evidence="1">Uncharacterized protein</fullName>
    </submittedName>
</protein>
<dbReference type="RefSeq" id="WP_244524373.1">
    <property type="nucleotide sequence ID" value="NZ_FOEE01000001.1"/>
</dbReference>
<keyword evidence="2" id="KW-1185">Reference proteome</keyword>
<dbReference type="EMBL" id="FOEE01000001">
    <property type="protein sequence ID" value="SEO38372.1"/>
    <property type="molecule type" value="Genomic_DNA"/>
</dbReference>
<name>A0A1H8P8X9_9ACTN</name>
<organism evidence="1 2">
    <name type="scientific">Trujillonella endophytica</name>
    <dbReference type="NCBI Taxonomy" id="673521"/>
    <lineage>
        <taxon>Bacteria</taxon>
        <taxon>Bacillati</taxon>
        <taxon>Actinomycetota</taxon>
        <taxon>Actinomycetes</taxon>
        <taxon>Geodermatophilales</taxon>
        <taxon>Geodermatophilaceae</taxon>
        <taxon>Trujillonella</taxon>
    </lineage>
</organism>
<reference evidence="2" key="1">
    <citation type="submission" date="2016-10" db="EMBL/GenBank/DDBJ databases">
        <authorList>
            <person name="Varghese N."/>
            <person name="Submissions S."/>
        </authorList>
    </citation>
    <scope>NUCLEOTIDE SEQUENCE [LARGE SCALE GENOMIC DNA]</scope>
    <source>
        <strain evidence="2">DSM 45413</strain>
    </source>
</reference>
<dbReference type="Proteomes" id="UP000198960">
    <property type="component" value="Unassembled WGS sequence"/>
</dbReference>
<evidence type="ECO:0000313" key="1">
    <source>
        <dbReference type="EMBL" id="SEO38372.1"/>
    </source>
</evidence>
<dbReference type="STRING" id="673521.SAMN05660991_00035"/>
<gene>
    <name evidence="1" type="ORF">SAMN05660991_00035</name>
</gene>
<proteinExistence type="predicted"/>
<dbReference type="AlphaFoldDB" id="A0A1H8P8X9"/>